<protein>
    <submittedName>
        <fullName evidence="2">Lipid A 3-O-deacylase</fullName>
    </submittedName>
</protein>
<dbReference type="Gene3D" id="2.40.160.20">
    <property type="match status" value="1"/>
</dbReference>
<keyword evidence="3" id="KW-1185">Reference proteome</keyword>
<proteinExistence type="predicted"/>
<accession>A0A370WZF4</accession>
<evidence type="ECO:0000313" key="3">
    <source>
        <dbReference type="Proteomes" id="UP000255334"/>
    </source>
</evidence>
<dbReference type="AlphaFoldDB" id="A0A370WZF4"/>
<dbReference type="EMBL" id="QRBF01000007">
    <property type="protein sequence ID" value="RDS81401.1"/>
    <property type="molecule type" value="Genomic_DNA"/>
</dbReference>
<dbReference type="Proteomes" id="UP000255334">
    <property type="component" value="Unassembled WGS sequence"/>
</dbReference>
<comment type="caution">
    <text evidence="2">The sequence shown here is derived from an EMBL/GenBank/DDBJ whole genome shotgun (WGS) entry which is preliminary data.</text>
</comment>
<keyword evidence="1" id="KW-0732">Signal</keyword>
<dbReference type="InterPro" id="IPR018550">
    <property type="entry name" value="Lipid-A_deacylase-rel"/>
</dbReference>
<name>A0A370WZF4_9GAMM</name>
<dbReference type="Pfam" id="PF09411">
    <property type="entry name" value="PagL"/>
    <property type="match status" value="1"/>
</dbReference>
<gene>
    <name evidence="2" type="ORF">DWU99_17155</name>
</gene>
<evidence type="ECO:0000256" key="1">
    <source>
        <dbReference type="SAM" id="SignalP"/>
    </source>
</evidence>
<reference evidence="2 3" key="1">
    <citation type="submission" date="2018-07" db="EMBL/GenBank/DDBJ databases">
        <title>Dyella monticola sp. nov. and Dyella psychrodurans sp. nov. isolated from monsoon evergreen broad-leaved forest soil of Dinghu Mountain, China.</title>
        <authorList>
            <person name="Gao Z."/>
            <person name="Qiu L."/>
        </authorList>
    </citation>
    <scope>NUCLEOTIDE SEQUENCE [LARGE SCALE GENOMIC DNA]</scope>
    <source>
        <strain evidence="2 3">4MSK11</strain>
    </source>
</reference>
<dbReference type="OrthoDB" id="5952859at2"/>
<feature type="chain" id="PRO_5016884518" evidence="1">
    <location>
        <begin position="26"/>
        <end position="177"/>
    </location>
</feature>
<feature type="signal peptide" evidence="1">
    <location>
        <begin position="1"/>
        <end position="25"/>
    </location>
</feature>
<sequence length="177" mass="19332">MRIHPLTRGLAVALICTLPALPAMAARFEVQGGVSYMGSPSNGYSTPAAFGEVIFDPNQIGSSNFTWSPDVTAGWIDGRNIPQYNANRYTTRDDIWLVAGGARFHYGPTNAWYQPFFLSFQPAVHTGKTQALSTVYEFVTTVGYQGNHWSLGIRHISNGSIKEPNRGETMVVAGIAF</sequence>
<evidence type="ECO:0000313" key="2">
    <source>
        <dbReference type="EMBL" id="RDS81401.1"/>
    </source>
</evidence>
<organism evidence="2 3">
    <name type="scientific">Dyella psychrodurans</name>
    <dbReference type="NCBI Taxonomy" id="1927960"/>
    <lineage>
        <taxon>Bacteria</taxon>
        <taxon>Pseudomonadati</taxon>
        <taxon>Pseudomonadota</taxon>
        <taxon>Gammaproteobacteria</taxon>
        <taxon>Lysobacterales</taxon>
        <taxon>Rhodanobacteraceae</taxon>
        <taxon>Dyella</taxon>
    </lineage>
</organism>